<gene>
    <name evidence="4" type="ORF">NCTC13067_01780</name>
</gene>
<evidence type="ECO:0000259" key="3">
    <source>
        <dbReference type="PROSITE" id="PS50977"/>
    </source>
</evidence>
<dbReference type="AlphaFoldDB" id="A0A379ECW8"/>
<sequence>MHNTATETPYRQELKESILRVSTALFHRYGIRQVKMDDIANDLRISKRTLYEIYSTKEELILEVMRHDKLEESSRMGEIDRHGQNVIKIVIEICKYRIEEFSRINPLFFEDIHKYPELLAQVRKLHEKRECDVRSFVLRGVDEGFFLPDVNYEIIRTLTNASQQAIMNQFLYRKYEVTELAYVSILLFVRGFCTLKGIKLLDEELKSLACASRDK</sequence>
<dbReference type="EMBL" id="UGTM01000002">
    <property type="protein sequence ID" value="SUB93922.1"/>
    <property type="molecule type" value="Genomic_DNA"/>
</dbReference>
<dbReference type="Gene3D" id="1.10.357.10">
    <property type="entry name" value="Tetracycline Repressor, domain 2"/>
    <property type="match status" value="1"/>
</dbReference>
<dbReference type="InterPro" id="IPR009057">
    <property type="entry name" value="Homeodomain-like_sf"/>
</dbReference>
<reference evidence="4 5" key="1">
    <citation type="submission" date="2018-06" db="EMBL/GenBank/DDBJ databases">
        <authorList>
            <consortium name="Pathogen Informatics"/>
            <person name="Doyle S."/>
        </authorList>
    </citation>
    <scope>NUCLEOTIDE SEQUENCE [LARGE SCALE GENOMIC DNA]</scope>
    <source>
        <strain evidence="4 5">NCTC13067</strain>
    </source>
</reference>
<dbReference type="Proteomes" id="UP000255469">
    <property type="component" value="Unassembled WGS sequence"/>
</dbReference>
<evidence type="ECO:0000313" key="5">
    <source>
        <dbReference type="Proteomes" id="UP000255469"/>
    </source>
</evidence>
<organism evidence="4 5">
    <name type="scientific">Prevotella denticola</name>
    <dbReference type="NCBI Taxonomy" id="28129"/>
    <lineage>
        <taxon>Bacteria</taxon>
        <taxon>Pseudomonadati</taxon>
        <taxon>Bacteroidota</taxon>
        <taxon>Bacteroidia</taxon>
        <taxon>Bacteroidales</taxon>
        <taxon>Prevotellaceae</taxon>
        <taxon>Prevotella</taxon>
    </lineage>
</organism>
<dbReference type="InterPro" id="IPR001647">
    <property type="entry name" value="HTH_TetR"/>
</dbReference>
<dbReference type="RefSeq" id="WP_025068425.1">
    <property type="nucleotide sequence ID" value="NZ_CAUVPN010000015.1"/>
</dbReference>
<dbReference type="PANTHER" id="PTHR30328:SF54">
    <property type="entry name" value="HTH-TYPE TRANSCRIPTIONAL REPRESSOR SCO4008"/>
    <property type="match status" value="1"/>
</dbReference>
<accession>A0A379ECW8</accession>
<evidence type="ECO:0000313" key="4">
    <source>
        <dbReference type="EMBL" id="SUB93922.1"/>
    </source>
</evidence>
<name>A0A379ECW8_9BACT</name>
<feature type="domain" description="HTH tetR-type" evidence="3">
    <location>
        <begin position="12"/>
        <end position="72"/>
    </location>
</feature>
<dbReference type="PROSITE" id="PS50977">
    <property type="entry name" value="HTH_TETR_2"/>
    <property type="match status" value="1"/>
</dbReference>
<keyword evidence="1 2" id="KW-0238">DNA-binding</keyword>
<dbReference type="PANTHER" id="PTHR30328">
    <property type="entry name" value="TRANSCRIPTIONAL REPRESSOR"/>
    <property type="match status" value="1"/>
</dbReference>
<protein>
    <submittedName>
        <fullName evidence="4">Bacterial regulatory proteins, tetR family</fullName>
    </submittedName>
</protein>
<evidence type="ECO:0000256" key="2">
    <source>
        <dbReference type="PROSITE-ProRule" id="PRU00335"/>
    </source>
</evidence>
<dbReference type="SUPFAM" id="SSF46689">
    <property type="entry name" value="Homeodomain-like"/>
    <property type="match status" value="1"/>
</dbReference>
<dbReference type="GO" id="GO:0003677">
    <property type="term" value="F:DNA binding"/>
    <property type="evidence" value="ECO:0007669"/>
    <property type="project" value="UniProtKB-UniRule"/>
</dbReference>
<evidence type="ECO:0000256" key="1">
    <source>
        <dbReference type="ARBA" id="ARBA00023125"/>
    </source>
</evidence>
<feature type="DNA-binding region" description="H-T-H motif" evidence="2">
    <location>
        <begin position="35"/>
        <end position="54"/>
    </location>
</feature>
<dbReference type="InterPro" id="IPR050109">
    <property type="entry name" value="HTH-type_TetR-like_transc_reg"/>
</dbReference>
<proteinExistence type="predicted"/>
<dbReference type="Pfam" id="PF00440">
    <property type="entry name" value="TetR_N"/>
    <property type="match status" value="1"/>
</dbReference>